<dbReference type="Pfam" id="PF00581">
    <property type="entry name" value="Rhodanese"/>
    <property type="match status" value="1"/>
</dbReference>
<dbReference type="Gene3D" id="3.40.250.10">
    <property type="entry name" value="Rhodanese-like domain"/>
    <property type="match status" value="1"/>
</dbReference>
<dbReference type="InterPro" id="IPR036873">
    <property type="entry name" value="Rhodanese-like_dom_sf"/>
</dbReference>
<dbReference type="PANTHER" id="PTHR44086:SF13">
    <property type="entry name" value="THIOSULFATE SULFURTRANSFERASE PSPE"/>
    <property type="match status" value="1"/>
</dbReference>
<organism evidence="2">
    <name type="scientific">marine metagenome</name>
    <dbReference type="NCBI Taxonomy" id="408172"/>
    <lineage>
        <taxon>unclassified sequences</taxon>
        <taxon>metagenomes</taxon>
        <taxon>ecological metagenomes</taxon>
    </lineage>
</organism>
<evidence type="ECO:0000313" key="2">
    <source>
        <dbReference type="EMBL" id="SVB39437.1"/>
    </source>
</evidence>
<gene>
    <name evidence="2" type="ORF">METZ01_LOCUS192291</name>
</gene>
<name>A0A382DPE0_9ZZZZ</name>
<sequence>MECFEVFSNAKMIFQIGGNLGKSVQNMLDEANQRVAKVEINQAMEWINDGDTVFVDVRSNESIRQSCIIQGAVPAERGMIEFYADQEHSLGKSELKPEKRIVLYCTAGGQAALAGATLLDMGYGNVVNLGSFQGWKDAGGPVEDI</sequence>
<dbReference type="SMART" id="SM00450">
    <property type="entry name" value="RHOD"/>
    <property type="match status" value="1"/>
</dbReference>
<dbReference type="InterPro" id="IPR001763">
    <property type="entry name" value="Rhodanese-like_dom"/>
</dbReference>
<dbReference type="PROSITE" id="PS50206">
    <property type="entry name" value="RHODANESE_3"/>
    <property type="match status" value="1"/>
</dbReference>
<protein>
    <recommendedName>
        <fullName evidence="1">Rhodanese domain-containing protein</fullName>
    </recommendedName>
</protein>
<dbReference type="SUPFAM" id="SSF52821">
    <property type="entry name" value="Rhodanese/Cell cycle control phosphatase"/>
    <property type="match status" value="1"/>
</dbReference>
<feature type="domain" description="Rhodanese" evidence="1">
    <location>
        <begin position="48"/>
        <end position="144"/>
    </location>
</feature>
<dbReference type="GO" id="GO:0004792">
    <property type="term" value="F:thiosulfate-cyanide sulfurtransferase activity"/>
    <property type="evidence" value="ECO:0007669"/>
    <property type="project" value="TreeGrafter"/>
</dbReference>
<reference evidence="2" key="1">
    <citation type="submission" date="2018-05" db="EMBL/GenBank/DDBJ databases">
        <authorList>
            <person name="Lanie J.A."/>
            <person name="Ng W.-L."/>
            <person name="Kazmierczak K.M."/>
            <person name="Andrzejewski T.M."/>
            <person name="Davidsen T.M."/>
            <person name="Wayne K.J."/>
            <person name="Tettelin H."/>
            <person name="Glass J.I."/>
            <person name="Rusch D."/>
            <person name="Podicherti R."/>
            <person name="Tsui H.-C.T."/>
            <person name="Winkler M.E."/>
        </authorList>
    </citation>
    <scope>NUCLEOTIDE SEQUENCE</scope>
</reference>
<accession>A0A382DPE0</accession>
<dbReference type="EMBL" id="UINC01040074">
    <property type="protein sequence ID" value="SVB39437.1"/>
    <property type="molecule type" value="Genomic_DNA"/>
</dbReference>
<dbReference type="PANTHER" id="PTHR44086">
    <property type="entry name" value="THIOSULFATE SULFURTRANSFERASE RDL2, MITOCHONDRIAL-RELATED"/>
    <property type="match status" value="1"/>
</dbReference>
<proteinExistence type="predicted"/>
<evidence type="ECO:0000259" key="1">
    <source>
        <dbReference type="PROSITE" id="PS50206"/>
    </source>
</evidence>
<dbReference type="AlphaFoldDB" id="A0A382DPE0"/>